<evidence type="ECO:0000313" key="4">
    <source>
        <dbReference type="EMBL" id="EPY03029.1"/>
    </source>
</evidence>
<proteinExistence type="predicted"/>
<gene>
    <name evidence="4" type="ORF">K678_03025</name>
</gene>
<dbReference type="STRING" id="1316936.K678_03025"/>
<dbReference type="GO" id="GO:0016491">
    <property type="term" value="F:oxidoreductase activity"/>
    <property type="evidence" value="ECO:0007669"/>
    <property type="project" value="InterPro"/>
</dbReference>
<feature type="domain" description="NADPH-dependent FMN reductase-like" evidence="3">
    <location>
        <begin position="1"/>
        <end position="106"/>
    </location>
</feature>
<protein>
    <submittedName>
        <fullName evidence="4">NADPH-dependent FMN reductase</fullName>
    </submittedName>
</protein>
<dbReference type="InterPro" id="IPR005025">
    <property type="entry name" value="FMN_Rdtase-like_dom"/>
</dbReference>
<dbReference type="PANTHER" id="PTHR43278">
    <property type="entry name" value="NAD(P)H-DEPENDENT FMN-CONTAINING OXIDOREDUCTASE YWQN-RELATED"/>
    <property type="match status" value="1"/>
</dbReference>
<dbReference type="Gene3D" id="3.40.50.360">
    <property type="match status" value="1"/>
</dbReference>
<comment type="caution">
    <text evidence="4">The sequence shown here is derived from an EMBL/GenBank/DDBJ whole genome shotgun (WGS) entry which is preliminary data.</text>
</comment>
<accession>S9SE70</accession>
<dbReference type="Proteomes" id="UP000015350">
    <property type="component" value="Unassembled WGS sequence"/>
</dbReference>
<dbReference type="eggNOG" id="COG0655">
    <property type="taxonomic scope" value="Bacteria"/>
</dbReference>
<keyword evidence="2" id="KW-0288">FMN</keyword>
<dbReference type="AlphaFoldDB" id="S9SE70"/>
<keyword evidence="1" id="KW-0285">Flavoprotein</keyword>
<dbReference type="InterPro" id="IPR029039">
    <property type="entry name" value="Flavoprotein-like_sf"/>
</dbReference>
<dbReference type="PANTHER" id="PTHR43278:SF2">
    <property type="entry name" value="IRON-SULFUR FLAVOPROTEIN"/>
    <property type="match status" value="1"/>
</dbReference>
<dbReference type="InterPro" id="IPR051796">
    <property type="entry name" value="ISF_SsuE-like"/>
</dbReference>
<evidence type="ECO:0000256" key="2">
    <source>
        <dbReference type="ARBA" id="ARBA00022643"/>
    </source>
</evidence>
<sequence length="218" mass="24389">MKVIAFNGSPRRAQNTATLLTTALEGAASVGAETELIHLYDIQFKGCSSCFACKIRNGRKYGTCGIKDELAPHLNKIAEADAILLGSPIYFASVSGEMKSFLERLMFPYLVYDKTYSSLFPRKIRTGFIYTMNVTETQMGEYGYLPHLDNNERFLARIFGESERLCSFDTYQTDYSKIVADGFDAEKKAARRRDVFPQDCENAFQMGVRLAQPTASAA</sequence>
<dbReference type="Pfam" id="PF03358">
    <property type="entry name" value="FMN_red"/>
    <property type="match status" value="1"/>
</dbReference>
<evidence type="ECO:0000259" key="3">
    <source>
        <dbReference type="Pfam" id="PF03358"/>
    </source>
</evidence>
<evidence type="ECO:0000313" key="5">
    <source>
        <dbReference type="Proteomes" id="UP000015350"/>
    </source>
</evidence>
<name>S9SE70_MAGFU</name>
<evidence type="ECO:0000256" key="1">
    <source>
        <dbReference type="ARBA" id="ARBA00022630"/>
    </source>
</evidence>
<dbReference type="SUPFAM" id="SSF52218">
    <property type="entry name" value="Flavoproteins"/>
    <property type="match status" value="1"/>
</dbReference>
<dbReference type="RefSeq" id="WP_021130985.1">
    <property type="nucleotide sequence ID" value="NZ_AQPH01000006.1"/>
</dbReference>
<dbReference type="OrthoDB" id="9805976at2"/>
<reference evidence="4 5" key="1">
    <citation type="submission" date="2013-04" db="EMBL/GenBank/DDBJ databases">
        <authorList>
            <person name="Kuznetsov B."/>
            <person name="Ivanovsky R."/>
        </authorList>
    </citation>
    <scope>NUCLEOTIDE SEQUENCE [LARGE SCALE GENOMIC DNA]</scope>
    <source>
        <strain evidence="4 5">MGU-K5</strain>
    </source>
</reference>
<dbReference type="EMBL" id="AQPH01000006">
    <property type="protein sequence ID" value="EPY03029.1"/>
    <property type="molecule type" value="Genomic_DNA"/>
</dbReference>
<organism evidence="4 5">
    <name type="scientific">Magnetospirillum fulvum MGU-K5</name>
    <dbReference type="NCBI Taxonomy" id="1316936"/>
    <lineage>
        <taxon>Bacteria</taxon>
        <taxon>Pseudomonadati</taxon>
        <taxon>Pseudomonadota</taxon>
        <taxon>Alphaproteobacteria</taxon>
        <taxon>Rhodospirillales</taxon>
        <taxon>Rhodospirillaceae</taxon>
        <taxon>Magnetospirillum</taxon>
    </lineage>
</organism>